<dbReference type="InterPro" id="IPR045685">
    <property type="entry name" value="DUF6190"/>
</dbReference>
<protein>
    <submittedName>
        <fullName evidence="1">Uncharacterized protein</fullName>
    </submittedName>
</protein>
<proteinExistence type="predicted"/>
<dbReference type="AlphaFoldDB" id="A0A1H1ZL56"/>
<dbReference type="EMBL" id="LT629777">
    <property type="protein sequence ID" value="SDT34404.1"/>
    <property type="molecule type" value="Genomic_DNA"/>
</dbReference>
<dbReference type="Pfam" id="PF19689">
    <property type="entry name" value="DUF6190"/>
    <property type="match status" value="1"/>
</dbReference>
<name>A0A1H1ZL56_9PSED</name>
<accession>A0A1H1ZL56</accession>
<organism evidence="1 2">
    <name type="scientific">Pseudomonas asplenii</name>
    <dbReference type="NCBI Taxonomy" id="53407"/>
    <lineage>
        <taxon>Bacteria</taxon>
        <taxon>Pseudomonadati</taxon>
        <taxon>Pseudomonadota</taxon>
        <taxon>Gammaproteobacteria</taxon>
        <taxon>Pseudomonadales</taxon>
        <taxon>Pseudomonadaceae</taxon>
        <taxon>Pseudomonas</taxon>
    </lineage>
</organism>
<sequence>MLKGAPIIDATVFMGMHHADDVIRDRSLAFFTHRYDSQVRMTFSQVGLCDAIIWKKARDLQDVYYPFMDVLHSDMNILRSGYTEDALRFAADSSELAVLPVEKRLQAAQVLMGDGLFYTHDTQYQSCPILKPYLATFSDAAPADGVALDKHFPAELQKLYVLSLALKITDEDFKHV</sequence>
<evidence type="ECO:0000313" key="2">
    <source>
        <dbReference type="Proteomes" id="UP000199524"/>
    </source>
</evidence>
<dbReference type="GeneID" id="300210006"/>
<reference evidence="2" key="1">
    <citation type="submission" date="2016-10" db="EMBL/GenBank/DDBJ databases">
        <authorList>
            <person name="Varghese N."/>
            <person name="Submissions S."/>
        </authorList>
    </citation>
    <scope>NUCLEOTIDE SEQUENCE [LARGE SCALE GENOMIC DNA]</scope>
    <source>
        <strain evidence="2">ATCC 23835</strain>
    </source>
</reference>
<evidence type="ECO:0000313" key="1">
    <source>
        <dbReference type="EMBL" id="SDT34404.1"/>
    </source>
</evidence>
<gene>
    <name evidence="1" type="ORF">SAMN05216598_5150</name>
</gene>
<keyword evidence="2" id="KW-1185">Reference proteome</keyword>
<dbReference type="RefSeq" id="WP_090210061.1">
    <property type="nucleotide sequence ID" value="NZ_LT629777.1"/>
</dbReference>
<dbReference type="Proteomes" id="UP000199524">
    <property type="component" value="Chromosome I"/>
</dbReference>